<accession>K5WCR0</accession>
<proteinExistence type="predicted"/>
<dbReference type="RefSeq" id="XP_007391153.1">
    <property type="nucleotide sequence ID" value="XM_007391091.1"/>
</dbReference>
<dbReference type="Proteomes" id="UP000008370">
    <property type="component" value="Unassembled WGS sequence"/>
</dbReference>
<dbReference type="GO" id="GO:0020037">
    <property type="term" value="F:heme binding"/>
    <property type="evidence" value="ECO:0007669"/>
    <property type="project" value="InterPro"/>
</dbReference>
<evidence type="ECO:0008006" key="3">
    <source>
        <dbReference type="Google" id="ProtNLM"/>
    </source>
</evidence>
<protein>
    <recommendedName>
        <fullName evidence="3">Cytochrome P450</fullName>
    </recommendedName>
</protein>
<dbReference type="GO" id="GO:0004497">
    <property type="term" value="F:monooxygenase activity"/>
    <property type="evidence" value="ECO:0007669"/>
    <property type="project" value="InterPro"/>
</dbReference>
<keyword evidence="2" id="KW-1185">Reference proteome</keyword>
<dbReference type="Pfam" id="PF00067">
    <property type="entry name" value="p450"/>
    <property type="match status" value="1"/>
</dbReference>
<organism evidence="1 2">
    <name type="scientific">Phanerochaete carnosa (strain HHB-10118-sp)</name>
    <name type="common">White-rot fungus</name>
    <name type="synonym">Peniophora carnosa</name>
    <dbReference type="NCBI Taxonomy" id="650164"/>
    <lineage>
        <taxon>Eukaryota</taxon>
        <taxon>Fungi</taxon>
        <taxon>Dikarya</taxon>
        <taxon>Basidiomycota</taxon>
        <taxon>Agaricomycotina</taxon>
        <taxon>Agaricomycetes</taxon>
        <taxon>Polyporales</taxon>
        <taxon>Phanerochaetaceae</taxon>
        <taxon>Phanerochaete</taxon>
    </lineage>
</organism>
<dbReference type="AlphaFoldDB" id="K5WCR0"/>
<dbReference type="InterPro" id="IPR001128">
    <property type="entry name" value="Cyt_P450"/>
</dbReference>
<dbReference type="GeneID" id="18910713"/>
<gene>
    <name evidence="1" type="ORF">PHACADRAFT_190940</name>
</gene>
<evidence type="ECO:0000313" key="2">
    <source>
        <dbReference type="Proteomes" id="UP000008370"/>
    </source>
</evidence>
<dbReference type="KEGG" id="pco:PHACADRAFT_190940"/>
<dbReference type="HOGENOM" id="CLU_1574474_0_0_1"/>
<feature type="non-terminal residue" evidence="1">
    <location>
        <position position="1"/>
    </location>
</feature>
<dbReference type="GO" id="GO:0016705">
    <property type="term" value="F:oxidoreductase activity, acting on paired donors, with incorporation or reduction of molecular oxygen"/>
    <property type="evidence" value="ECO:0007669"/>
    <property type="project" value="InterPro"/>
</dbReference>
<dbReference type="InParanoid" id="K5WCR0"/>
<sequence length="170" mass="18768">RAEIVRLAEADSKDPGQQALLWGYIREAQRLHPIPAVLRVAKKPGTIPLGEGKTVSVQAGDPVFISVKNAHRNPKDFPDPLKVNPRRPADKFHLQGSGFHECLGIELTEKTVSEVIKVIFRLKNLRRAEGAAGRLAGLSLDVYGTESPVYLDETGNLTYWPSAMTLVYDQ</sequence>
<dbReference type="GO" id="GO:0005506">
    <property type="term" value="F:iron ion binding"/>
    <property type="evidence" value="ECO:0007669"/>
    <property type="project" value="InterPro"/>
</dbReference>
<dbReference type="EMBL" id="JH930468">
    <property type="protein sequence ID" value="EKM61753.1"/>
    <property type="molecule type" value="Genomic_DNA"/>
</dbReference>
<dbReference type="InterPro" id="IPR036396">
    <property type="entry name" value="Cyt_P450_sf"/>
</dbReference>
<name>K5WCR0_PHACS</name>
<evidence type="ECO:0000313" key="1">
    <source>
        <dbReference type="EMBL" id="EKM61753.1"/>
    </source>
</evidence>
<dbReference type="SUPFAM" id="SSF48264">
    <property type="entry name" value="Cytochrome P450"/>
    <property type="match status" value="1"/>
</dbReference>
<dbReference type="OrthoDB" id="3252677at2759"/>
<reference evidence="1 2" key="1">
    <citation type="journal article" date="2012" name="BMC Genomics">
        <title>Comparative genomics of the white-rot fungi, Phanerochaete carnosa and P. chrysosporium, to elucidate the genetic basis of the distinct wood types they colonize.</title>
        <authorList>
            <person name="Suzuki H."/>
            <person name="MacDonald J."/>
            <person name="Syed K."/>
            <person name="Salamov A."/>
            <person name="Hori C."/>
            <person name="Aerts A."/>
            <person name="Henrissat B."/>
            <person name="Wiebenga A."/>
            <person name="vanKuyk P.A."/>
            <person name="Barry K."/>
            <person name="Lindquist E."/>
            <person name="LaButti K."/>
            <person name="Lapidus A."/>
            <person name="Lucas S."/>
            <person name="Coutinho P."/>
            <person name="Gong Y."/>
            <person name="Samejima M."/>
            <person name="Mahadevan R."/>
            <person name="Abou-Zaid M."/>
            <person name="de Vries R.P."/>
            <person name="Igarashi K."/>
            <person name="Yadav J.S."/>
            <person name="Grigoriev I.V."/>
            <person name="Master E.R."/>
        </authorList>
    </citation>
    <scope>NUCLEOTIDE SEQUENCE [LARGE SCALE GENOMIC DNA]</scope>
    <source>
        <strain evidence="1 2">HHB-10118-sp</strain>
    </source>
</reference>
<dbReference type="Gene3D" id="1.10.630.10">
    <property type="entry name" value="Cytochrome P450"/>
    <property type="match status" value="1"/>
</dbReference>